<evidence type="ECO:0000313" key="7">
    <source>
        <dbReference type="Proteomes" id="UP000737018"/>
    </source>
</evidence>
<dbReference type="AlphaFoldDB" id="A0A8J4Q5P9"/>
<evidence type="ECO:0000259" key="5">
    <source>
        <dbReference type="PROSITE" id="PS50222"/>
    </source>
</evidence>
<protein>
    <recommendedName>
        <fullName evidence="5">EF-hand domain-containing protein</fullName>
    </recommendedName>
</protein>
<organism evidence="6 7">
    <name type="scientific">Castanea mollissima</name>
    <name type="common">Chinese chestnut</name>
    <dbReference type="NCBI Taxonomy" id="60419"/>
    <lineage>
        <taxon>Eukaryota</taxon>
        <taxon>Viridiplantae</taxon>
        <taxon>Streptophyta</taxon>
        <taxon>Embryophyta</taxon>
        <taxon>Tracheophyta</taxon>
        <taxon>Spermatophyta</taxon>
        <taxon>Magnoliopsida</taxon>
        <taxon>eudicotyledons</taxon>
        <taxon>Gunneridae</taxon>
        <taxon>Pentapetalae</taxon>
        <taxon>rosids</taxon>
        <taxon>fabids</taxon>
        <taxon>Fagales</taxon>
        <taxon>Fagaceae</taxon>
        <taxon>Castanea</taxon>
    </lineage>
</organism>
<evidence type="ECO:0000256" key="4">
    <source>
        <dbReference type="SAM" id="Phobius"/>
    </source>
</evidence>
<accession>A0A8J4Q5P9</accession>
<evidence type="ECO:0000313" key="6">
    <source>
        <dbReference type="EMBL" id="KAF3942784.1"/>
    </source>
</evidence>
<comment type="caution">
    <text evidence="6">The sequence shown here is derived from an EMBL/GenBank/DDBJ whole genome shotgun (WGS) entry which is preliminary data.</text>
</comment>
<dbReference type="FunFam" id="1.10.238.10:FF:000178">
    <property type="entry name" value="Calmodulin-2 A"/>
    <property type="match status" value="1"/>
</dbReference>
<dbReference type="GO" id="GO:0005509">
    <property type="term" value="F:calcium ion binding"/>
    <property type="evidence" value="ECO:0007669"/>
    <property type="project" value="InterPro"/>
</dbReference>
<proteinExistence type="predicted"/>
<dbReference type="CDD" id="cd00051">
    <property type="entry name" value="EFh"/>
    <property type="match status" value="1"/>
</dbReference>
<name>A0A8J4Q5P9_9ROSI</name>
<dbReference type="PROSITE" id="PS00018">
    <property type="entry name" value="EF_HAND_1"/>
    <property type="match status" value="2"/>
</dbReference>
<feature type="transmembrane region" description="Helical" evidence="4">
    <location>
        <begin position="12"/>
        <end position="31"/>
    </location>
</feature>
<dbReference type="Pfam" id="PF13499">
    <property type="entry name" value="EF-hand_7"/>
    <property type="match status" value="1"/>
</dbReference>
<sequence>MDKTQKDESLSPISLLVVFSLLITLSWVTILRDLYSSFRLIPQIFIDFVYGAWKVWNERKATIQETSIHKLGTHEKVDNEKLSEEVEMVLKEEGDENKLSVGEMKIVMEKIGTLCDDHPDAENYEEGMGPDEIAGLFEEEPSPEEVKEAFDIFDENNDGFIDAGELGRVLCSLGLMEPLEVECQRMIRVFDDNGDGRIDFKEFVKLVEHSFC</sequence>
<keyword evidence="7" id="KW-1185">Reference proteome</keyword>
<evidence type="ECO:0000256" key="2">
    <source>
        <dbReference type="ARBA" id="ARBA00022737"/>
    </source>
</evidence>
<dbReference type="PROSITE" id="PS50222">
    <property type="entry name" value="EF_HAND_2"/>
    <property type="match status" value="2"/>
</dbReference>
<dbReference type="InterPro" id="IPR011992">
    <property type="entry name" value="EF-hand-dom_pair"/>
</dbReference>
<feature type="domain" description="EF-hand" evidence="5">
    <location>
        <begin position="178"/>
        <end position="212"/>
    </location>
</feature>
<dbReference type="InterPro" id="IPR039647">
    <property type="entry name" value="EF_hand_pair_protein_CML-like"/>
</dbReference>
<evidence type="ECO:0000256" key="1">
    <source>
        <dbReference type="ARBA" id="ARBA00022723"/>
    </source>
</evidence>
<dbReference type="InterPro" id="IPR002048">
    <property type="entry name" value="EF_hand_dom"/>
</dbReference>
<dbReference type="PANTHER" id="PTHR10891">
    <property type="entry name" value="EF-HAND CALCIUM-BINDING DOMAIN CONTAINING PROTEIN"/>
    <property type="match status" value="1"/>
</dbReference>
<dbReference type="GO" id="GO:0043226">
    <property type="term" value="C:organelle"/>
    <property type="evidence" value="ECO:0007669"/>
    <property type="project" value="UniProtKB-ARBA"/>
</dbReference>
<dbReference type="Proteomes" id="UP000737018">
    <property type="component" value="Unassembled WGS sequence"/>
</dbReference>
<dbReference type="EMBL" id="JRKL02013359">
    <property type="protein sequence ID" value="KAF3942784.1"/>
    <property type="molecule type" value="Genomic_DNA"/>
</dbReference>
<dbReference type="OrthoDB" id="26525at2759"/>
<keyword evidence="1" id="KW-0479">Metal-binding</keyword>
<keyword evidence="4" id="KW-0472">Membrane</keyword>
<gene>
    <name evidence="6" type="ORF">CMV_030588</name>
</gene>
<reference evidence="6" key="1">
    <citation type="submission" date="2020-03" db="EMBL/GenBank/DDBJ databases">
        <title>Castanea mollissima Vanexum genome sequencing.</title>
        <authorList>
            <person name="Staton M."/>
        </authorList>
    </citation>
    <scope>NUCLEOTIDE SEQUENCE</scope>
    <source>
        <tissue evidence="6">Leaf</tissue>
    </source>
</reference>
<keyword evidence="2" id="KW-0677">Repeat</keyword>
<keyword evidence="4" id="KW-0812">Transmembrane</keyword>
<dbReference type="InterPro" id="IPR018247">
    <property type="entry name" value="EF_Hand_1_Ca_BS"/>
</dbReference>
<dbReference type="Gene3D" id="1.10.238.10">
    <property type="entry name" value="EF-hand"/>
    <property type="match status" value="1"/>
</dbReference>
<keyword evidence="3" id="KW-0106">Calcium</keyword>
<feature type="domain" description="EF-hand" evidence="5">
    <location>
        <begin position="141"/>
        <end position="176"/>
    </location>
</feature>
<dbReference type="SMART" id="SM00054">
    <property type="entry name" value="EFh"/>
    <property type="match status" value="2"/>
</dbReference>
<dbReference type="SUPFAM" id="SSF47473">
    <property type="entry name" value="EF-hand"/>
    <property type="match status" value="1"/>
</dbReference>
<keyword evidence="4" id="KW-1133">Transmembrane helix</keyword>
<evidence type="ECO:0000256" key="3">
    <source>
        <dbReference type="ARBA" id="ARBA00022837"/>
    </source>
</evidence>